<dbReference type="InterPro" id="IPR027385">
    <property type="entry name" value="Beta-barrel_OMP"/>
</dbReference>
<dbReference type="Gene3D" id="3.30.1330.60">
    <property type="entry name" value="OmpA-like domain"/>
    <property type="match status" value="1"/>
</dbReference>
<dbReference type="GO" id="GO:0007155">
    <property type="term" value="P:cell adhesion"/>
    <property type="evidence" value="ECO:0007669"/>
    <property type="project" value="InterPro"/>
</dbReference>
<keyword evidence="3" id="KW-1134">Transmembrane beta strand</keyword>
<dbReference type="Pfam" id="PF00691">
    <property type="entry name" value="OmpA"/>
    <property type="match status" value="1"/>
</dbReference>
<evidence type="ECO:0000256" key="3">
    <source>
        <dbReference type="ARBA" id="ARBA00022452"/>
    </source>
</evidence>
<evidence type="ECO:0000256" key="6">
    <source>
        <dbReference type="ARBA" id="ARBA00023065"/>
    </source>
</evidence>
<dbReference type="PANTHER" id="PTHR30329:SF21">
    <property type="entry name" value="LIPOPROTEIN YIAD-RELATED"/>
    <property type="match status" value="1"/>
</dbReference>
<dbReference type="Gene3D" id="2.40.160.20">
    <property type="match status" value="1"/>
</dbReference>
<proteinExistence type="predicted"/>
<dbReference type="GO" id="GO:0046930">
    <property type="term" value="C:pore complex"/>
    <property type="evidence" value="ECO:0007669"/>
    <property type="project" value="UniProtKB-KW"/>
</dbReference>
<evidence type="ECO:0000256" key="9">
    <source>
        <dbReference type="ARBA" id="ARBA00023237"/>
    </source>
</evidence>
<keyword evidence="2" id="KW-0813">Transport</keyword>
<dbReference type="PROSITE" id="PS51123">
    <property type="entry name" value="OMPA_2"/>
    <property type="match status" value="1"/>
</dbReference>
<feature type="signal peptide" evidence="12">
    <location>
        <begin position="1"/>
        <end position="21"/>
    </location>
</feature>
<keyword evidence="15" id="KW-1185">Reference proteome</keyword>
<evidence type="ECO:0000313" key="15">
    <source>
        <dbReference type="Proteomes" id="UP001193389"/>
    </source>
</evidence>
<evidence type="ECO:0000256" key="8">
    <source>
        <dbReference type="ARBA" id="ARBA00023136"/>
    </source>
</evidence>
<keyword evidence="7" id="KW-0626">Porin</keyword>
<evidence type="ECO:0000256" key="11">
    <source>
        <dbReference type="SAM" id="MobiDB-lite"/>
    </source>
</evidence>
<dbReference type="PANTHER" id="PTHR30329">
    <property type="entry name" value="STATOR ELEMENT OF FLAGELLAR MOTOR COMPLEX"/>
    <property type="match status" value="1"/>
</dbReference>
<dbReference type="Proteomes" id="UP001193389">
    <property type="component" value="Chromosome"/>
</dbReference>
<dbReference type="GO" id="GO:0005509">
    <property type="term" value="F:calcium ion binding"/>
    <property type="evidence" value="ECO:0007669"/>
    <property type="project" value="InterPro"/>
</dbReference>
<dbReference type="GO" id="GO:0015288">
    <property type="term" value="F:porin activity"/>
    <property type="evidence" value="ECO:0007669"/>
    <property type="project" value="UniProtKB-KW"/>
</dbReference>
<dbReference type="InterPro" id="IPR003367">
    <property type="entry name" value="Thrombospondin_3-like_rpt"/>
</dbReference>
<dbReference type="Gene3D" id="4.10.1080.10">
    <property type="entry name" value="TSP type-3 repeat"/>
    <property type="match status" value="1"/>
</dbReference>
<dbReference type="EMBL" id="AP018694">
    <property type="protein sequence ID" value="BBE16794.1"/>
    <property type="molecule type" value="Genomic_DNA"/>
</dbReference>
<feature type="region of interest" description="Disordered" evidence="11">
    <location>
        <begin position="271"/>
        <end position="293"/>
    </location>
</feature>
<evidence type="ECO:0000259" key="13">
    <source>
        <dbReference type="PROSITE" id="PS51123"/>
    </source>
</evidence>
<dbReference type="InterPro" id="IPR006664">
    <property type="entry name" value="OMP_bac"/>
</dbReference>
<dbReference type="CDD" id="cd07185">
    <property type="entry name" value="OmpA_C-like"/>
    <property type="match status" value="1"/>
</dbReference>
<protein>
    <submittedName>
        <fullName evidence="14">Outer membrane protein A</fullName>
    </submittedName>
</protein>
<feature type="compositionally biased region" description="Basic and acidic residues" evidence="11">
    <location>
        <begin position="272"/>
        <end position="290"/>
    </location>
</feature>
<name>A0A5K7S622_9BACT</name>
<feature type="chain" id="PRO_5024293000" evidence="12">
    <location>
        <begin position="22"/>
        <end position="451"/>
    </location>
</feature>
<evidence type="ECO:0000256" key="12">
    <source>
        <dbReference type="SAM" id="SignalP"/>
    </source>
</evidence>
<dbReference type="InterPro" id="IPR028974">
    <property type="entry name" value="TSP_type-3_rpt"/>
</dbReference>
<evidence type="ECO:0000256" key="7">
    <source>
        <dbReference type="ARBA" id="ARBA00023114"/>
    </source>
</evidence>
<keyword evidence="5 12" id="KW-0732">Signal</keyword>
<dbReference type="InterPro" id="IPR050330">
    <property type="entry name" value="Bact_OuterMem_StrucFunc"/>
</dbReference>
<dbReference type="Pfam" id="PF13505">
    <property type="entry name" value="OMP_b-brl"/>
    <property type="match status" value="1"/>
</dbReference>
<dbReference type="SUPFAM" id="SSF103088">
    <property type="entry name" value="OmpA-like"/>
    <property type="match status" value="1"/>
</dbReference>
<dbReference type="GO" id="GO:0009279">
    <property type="term" value="C:cell outer membrane"/>
    <property type="evidence" value="ECO:0007669"/>
    <property type="project" value="UniProtKB-SubCell"/>
</dbReference>
<dbReference type="InterPro" id="IPR036737">
    <property type="entry name" value="OmpA-like_sf"/>
</dbReference>
<feature type="domain" description="OmpA-like" evidence="13">
    <location>
        <begin position="333"/>
        <end position="451"/>
    </location>
</feature>
<dbReference type="SUPFAM" id="SSF56925">
    <property type="entry name" value="OMPA-like"/>
    <property type="match status" value="1"/>
</dbReference>
<dbReference type="KEGG" id="anf:AQPE_0941"/>
<comment type="subcellular location">
    <subcellularLocation>
        <location evidence="1">Cell outer membrane</location>
        <topology evidence="1">Multi-pass membrane protein</topology>
    </subcellularLocation>
</comment>
<evidence type="ECO:0000256" key="1">
    <source>
        <dbReference type="ARBA" id="ARBA00004571"/>
    </source>
</evidence>
<dbReference type="Pfam" id="PF02412">
    <property type="entry name" value="TSP_3"/>
    <property type="match status" value="5"/>
</dbReference>
<gene>
    <name evidence="14" type="ORF">AQPE_0941</name>
</gene>
<evidence type="ECO:0000256" key="4">
    <source>
        <dbReference type="ARBA" id="ARBA00022692"/>
    </source>
</evidence>
<dbReference type="PRINTS" id="PR01021">
    <property type="entry name" value="OMPADOMAIN"/>
</dbReference>
<keyword evidence="9" id="KW-0998">Cell outer membrane</keyword>
<sequence length="451" mass="48610">MNMKKVLLLSLFFAFTTLAQAQTVDKKWGFGIGAGAYGTTNNSGIGLNPELYLSRYVSTRFDLMLKGDLGMFNSKLSSDLDMATAFINLRLKLSGESKSFRPYIFAGPGFIADNSESGLNFDLGIGAKYYVGPATAFYLEAGYINGIETTTAGKTNTDNFWKATVGMEFDFGKTPDADMDGVSDKKDKCPNTPTGVAVDANGCPIDSDGDGVADYLDDCPTVAGLTSLKGCPDADGDGVADKNDKCADTPKGVKVDAKGCPLDSDGDGITDNLDKCPDTPKGAKVDEKGCPVDSDGDGIPDYLDKCPTVAGQKDNNGCPAKEVEAKKELTPEQVIMQNVKITPVHFVSDKSYLTDYSKSVLEKLIKTLNSDKGFNVNMYGYTDSQGSDNYNIKLSQDRIDSVIKYLISKGISADRIIHQKALGKAKPIASNNTEEGRLQNRRVEFEIFKMK</sequence>
<organism evidence="14 15">
    <name type="scientific">Aquipluma nitroreducens</name>
    <dbReference type="NCBI Taxonomy" id="2010828"/>
    <lineage>
        <taxon>Bacteria</taxon>
        <taxon>Pseudomonadati</taxon>
        <taxon>Bacteroidota</taxon>
        <taxon>Bacteroidia</taxon>
        <taxon>Marinilabiliales</taxon>
        <taxon>Prolixibacteraceae</taxon>
        <taxon>Aquipluma</taxon>
    </lineage>
</organism>
<dbReference type="AlphaFoldDB" id="A0A5K7S622"/>
<keyword evidence="6" id="KW-0406">Ion transport</keyword>
<evidence type="ECO:0000256" key="5">
    <source>
        <dbReference type="ARBA" id="ARBA00022729"/>
    </source>
</evidence>
<accession>A0A5K7S622</accession>
<evidence type="ECO:0000256" key="2">
    <source>
        <dbReference type="ARBA" id="ARBA00022448"/>
    </source>
</evidence>
<dbReference type="SUPFAM" id="SSF103647">
    <property type="entry name" value="TSP type-3 repeat"/>
    <property type="match status" value="2"/>
</dbReference>
<keyword evidence="4" id="KW-0812">Transmembrane</keyword>
<dbReference type="InterPro" id="IPR006665">
    <property type="entry name" value="OmpA-like"/>
</dbReference>
<keyword evidence="8 10" id="KW-0472">Membrane</keyword>
<reference evidence="14" key="1">
    <citation type="journal article" date="2020" name="Int. J. Syst. Evol. Microbiol.">
        <title>Aquipluma nitroreducens gen. nov. sp. nov., a novel facultatively anaerobic bacterium isolated from a freshwater lake.</title>
        <authorList>
            <person name="Watanabe M."/>
            <person name="Kojima H."/>
            <person name="Fukui M."/>
        </authorList>
    </citation>
    <scope>NUCLEOTIDE SEQUENCE</scope>
    <source>
        <strain evidence="14">MeG22</strain>
    </source>
</reference>
<dbReference type="InterPro" id="IPR011250">
    <property type="entry name" value="OMP/PagP_B-barrel"/>
</dbReference>
<evidence type="ECO:0000313" key="14">
    <source>
        <dbReference type="EMBL" id="BBE16794.1"/>
    </source>
</evidence>
<dbReference type="GO" id="GO:0006811">
    <property type="term" value="P:monoatomic ion transport"/>
    <property type="evidence" value="ECO:0007669"/>
    <property type="project" value="UniProtKB-KW"/>
</dbReference>
<evidence type="ECO:0000256" key="10">
    <source>
        <dbReference type="PROSITE-ProRule" id="PRU00473"/>
    </source>
</evidence>